<organism evidence="2 3">
    <name type="scientific">Achlya hypogyna</name>
    <name type="common">Oomycete</name>
    <name type="synonym">Protoachlya hypogyna</name>
    <dbReference type="NCBI Taxonomy" id="1202772"/>
    <lineage>
        <taxon>Eukaryota</taxon>
        <taxon>Sar</taxon>
        <taxon>Stramenopiles</taxon>
        <taxon>Oomycota</taxon>
        <taxon>Saprolegniomycetes</taxon>
        <taxon>Saprolegniales</taxon>
        <taxon>Achlyaceae</taxon>
        <taxon>Achlya</taxon>
    </lineage>
</organism>
<name>A0A1V9YVB0_ACHHY</name>
<keyword evidence="3" id="KW-1185">Reference proteome</keyword>
<gene>
    <name evidence="2" type="ORF">ACHHYP_06087</name>
</gene>
<evidence type="ECO:0008006" key="4">
    <source>
        <dbReference type="Google" id="ProtNLM"/>
    </source>
</evidence>
<dbReference type="EMBL" id="JNBR01000747">
    <property type="protein sequence ID" value="OQR89735.1"/>
    <property type="molecule type" value="Genomic_DNA"/>
</dbReference>
<protein>
    <recommendedName>
        <fullName evidence="4">Ferric reductase NAD binding domain-containing protein</fullName>
    </recommendedName>
</protein>
<keyword evidence="1" id="KW-1133">Transmembrane helix</keyword>
<dbReference type="Proteomes" id="UP000243579">
    <property type="component" value="Unassembled WGS sequence"/>
</dbReference>
<sequence>LHVTQKSSVLEINDAPTTSATFDLKAPSVPARPYANLSTWRQVLLMLVAFACAGGLLVAVHYGNRITTVDKKYWPLQRTVEFVAVIVGAYWAYVVVLIKPYKPVSNAVTKTPMDKSKESRMSIDAFVAHYNVQHCRANWEALWADITAGMTTTMTPKIGVYVSGPKTLSRVVDTMANSTLFDVHHEEFEM</sequence>
<reference evidence="2 3" key="1">
    <citation type="journal article" date="2014" name="Genome Biol. Evol.">
        <title>The secreted proteins of Achlya hypogyna and Thraustotheca clavata identify the ancestral oomycete secretome and reveal gene acquisitions by horizontal gene transfer.</title>
        <authorList>
            <person name="Misner I."/>
            <person name="Blouin N."/>
            <person name="Leonard G."/>
            <person name="Richards T.A."/>
            <person name="Lane C.E."/>
        </authorList>
    </citation>
    <scope>NUCLEOTIDE SEQUENCE [LARGE SCALE GENOMIC DNA]</scope>
    <source>
        <strain evidence="2 3">ATCC 48635</strain>
    </source>
</reference>
<feature type="transmembrane region" description="Helical" evidence="1">
    <location>
        <begin position="82"/>
        <end position="101"/>
    </location>
</feature>
<dbReference type="OrthoDB" id="62564at2759"/>
<evidence type="ECO:0000256" key="1">
    <source>
        <dbReference type="SAM" id="Phobius"/>
    </source>
</evidence>
<dbReference type="Gene3D" id="3.40.50.80">
    <property type="entry name" value="Nucleotide-binding domain of ferredoxin-NADP reductase (FNR) module"/>
    <property type="match status" value="1"/>
</dbReference>
<feature type="non-terminal residue" evidence="2">
    <location>
        <position position="1"/>
    </location>
</feature>
<evidence type="ECO:0000313" key="2">
    <source>
        <dbReference type="EMBL" id="OQR89735.1"/>
    </source>
</evidence>
<keyword evidence="1" id="KW-0812">Transmembrane</keyword>
<comment type="caution">
    <text evidence="2">The sequence shown here is derived from an EMBL/GenBank/DDBJ whole genome shotgun (WGS) entry which is preliminary data.</text>
</comment>
<dbReference type="AlphaFoldDB" id="A0A1V9YVB0"/>
<dbReference type="InterPro" id="IPR039261">
    <property type="entry name" value="FNR_nucleotide-bd"/>
</dbReference>
<proteinExistence type="predicted"/>
<evidence type="ECO:0000313" key="3">
    <source>
        <dbReference type="Proteomes" id="UP000243579"/>
    </source>
</evidence>
<feature type="transmembrane region" description="Helical" evidence="1">
    <location>
        <begin position="43"/>
        <end position="62"/>
    </location>
</feature>
<accession>A0A1V9YVB0</accession>
<keyword evidence="1" id="KW-0472">Membrane</keyword>